<evidence type="ECO:0000313" key="2">
    <source>
        <dbReference type="Proteomes" id="UP000403266"/>
    </source>
</evidence>
<gene>
    <name evidence="1" type="ORF">FS320_41510</name>
</gene>
<dbReference type="AlphaFoldDB" id="A0A5N7N8C8"/>
<proteinExistence type="predicted"/>
<reference evidence="1 2" key="1">
    <citation type="journal article" date="2019" name="Syst. Appl. Microbiol.">
        <title>Microvirga tunisiensis sp. nov., a root nodule symbiotic bacterium isolated from Lupinus micranthus and L. luteus grown in Northern Tunisia.</title>
        <authorList>
            <person name="Msaddak A."/>
            <person name="Rejili M."/>
            <person name="Duran D."/>
            <person name="Mars M."/>
            <person name="Palacios J.M."/>
            <person name="Ruiz-Argueso T."/>
            <person name="Rey L."/>
            <person name="Imperial J."/>
        </authorList>
    </citation>
    <scope>NUCLEOTIDE SEQUENCE [LARGE SCALE GENOMIC DNA]</scope>
    <source>
        <strain evidence="1 2">Lmie10</strain>
    </source>
</reference>
<name>A0A5N7N8C8_9HYPH</name>
<keyword evidence="2" id="KW-1185">Reference proteome</keyword>
<dbReference type="OrthoDB" id="7473113at2"/>
<comment type="caution">
    <text evidence="1">The sequence shown here is derived from an EMBL/GenBank/DDBJ whole genome shotgun (WGS) entry which is preliminary data.</text>
</comment>
<evidence type="ECO:0000313" key="1">
    <source>
        <dbReference type="EMBL" id="MPR31196.1"/>
    </source>
</evidence>
<dbReference type="Proteomes" id="UP000403266">
    <property type="component" value="Unassembled WGS sequence"/>
</dbReference>
<sequence>MPAGRPTKYDEAYHPEYAYKFALLGMTDEEMAGAFRICTQTFYTWQDEHPAFLEALQLGKEPADGNMVMSFYKRGTGFWTESEKIFYDKDEINREERVVRVPTRVYHPPDAGAALSWLKNRQPDRWRDRKEITHDPGPVTQAALEQGKPWAQVFINGKPLGEDDGSGAT</sequence>
<dbReference type="RefSeq" id="WP_152718400.1">
    <property type="nucleotide sequence ID" value="NZ_VOSJ01000613.1"/>
</dbReference>
<accession>A0A5N7N8C8</accession>
<protein>
    <submittedName>
        <fullName evidence="1">Terminase</fullName>
    </submittedName>
</protein>
<organism evidence="1 2">
    <name type="scientific">Microvirga tunisiensis</name>
    <dbReference type="NCBI Taxonomy" id="2108360"/>
    <lineage>
        <taxon>Bacteria</taxon>
        <taxon>Pseudomonadati</taxon>
        <taxon>Pseudomonadota</taxon>
        <taxon>Alphaproteobacteria</taxon>
        <taxon>Hyphomicrobiales</taxon>
        <taxon>Methylobacteriaceae</taxon>
        <taxon>Microvirga</taxon>
    </lineage>
</organism>
<dbReference type="EMBL" id="VOSK01000576">
    <property type="protein sequence ID" value="MPR31196.1"/>
    <property type="molecule type" value="Genomic_DNA"/>
</dbReference>